<keyword evidence="3" id="KW-1185">Reference proteome</keyword>
<dbReference type="EnsemblPlants" id="Zm00001eb056970_T001">
    <property type="protein sequence ID" value="Zm00001eb056970_P001"/>
    <property type="gene ID" value="Zm00001eb056970"/>
</dbReference>
<sequence>MGRRRFLESASSSSLRQPPRPSRSTSIRMKLGFFMARARNTVICCCFCSAVVMRFSMACICARVACCSCRSFTTSASRIPLSRCSRCTSPSSPNCPTSRQADGACPCCADGLDGGRRRLIVLRSSLWPRWNPSFANSHLSGSTFLNPCNERVLRHMPAIDRHPRLNNSSMNNGIESQEQGVNLTHVGVELADEAGEVAVLEVAWEDHQGEGVGVPDDEAGSGEPPRDDGVGVGVVHDVVCLGQERSGSHLAESFHRPGHLRQGDGPRGRRRRRRRRAGEVEVQVELLLHNAVEGIHGRSASNPTNRQTRSSNGRRTEARLTEQGGGEGKSKGINQSINPNERTNESRAGPKERDLWLKKK</sequence>
<dbReference type="InParanoid" id="A0A804M3R9"/>
<dbReference type="Gramene" id="Zm00001eb056970_T001">
    <property type="protein sequence ID" value="Zm00001eb056970_P001"/>
    <property type="gene ID" value="Zm00001eb056970"/>
</dbReference>
<reference evidence="2" key="2">
    <citation type="submission" date="2019-07" db="EMBL/GenBank/DDBJ databases">
        <authorList>
            <person name="Seetharam A."/>
            <person name="Woodhouse M."/>
            <person name="Cannon E."/>
        </authorList>
    </citation>
    <scope>NUCLEOTIDE SEQUENCE [LARGE SCALE GENOMIC DNA]</scope>
    <source>
        <strain evidence="2">cv. B73</strain>
    </source>
</reference>
<feature type="compositionally biased region" description="Low complexity" evidence="1">
    <location>
        <begin position="8"/>
        <end position="24"/>
    </location>
</feature>
<proteinExistence type="predicted"/>
<evidence type="ECO:0000313" key="3">
    <source>
        <dbReference type="Proteomes" id="UP000007305"/>
    </source>
</evidence>
<accession>A0A804M3R9</accession>
<feature type="compositionally biased region" description="Polar residues" evidence="1">
    <location>
        <begin position="332"/>
        <end position="341"/>
    </location>
</feature>
<dbReference type="AlphaFoldDB" id="A0A804M3R9"/>
<dbReference type="Proteomes" id="UP000007305">
    <property type="component" value="Chromosome 1"/>
</dbReference>
<organism evidence="2 3">
    <name type="scientific">Zea mays</name>
    <name type="common">Maize</name>
    <dbReference type="NCBI Taxonomy" id="4577"/>
    <lineage>
        <taxon>Eukaryota</taxon>
        <taxon>Viridiplantae</taxon>
        <taxon>Streptophyta</taxon>
        <taxon>Embryophyta</taxon>
        <taxon>Tracheophyta</taxon>
        <taxon>Spermatophyta</taxon>
        <taxon>Magnoliopsida</taxon>
        <taxon>Liliopsida</taxon>
        <taxon>Poales</taxon>
        <taxon>Poaceae</taxon>
        <taxon>PACMAD clade</taxon>
        <taxon>Panicoideae</taxon>
        <taxon>Andropogonodae</taxon>
        <taxon>Andropogoneae</taxon>
        <taxon>Tripsacinae</taxon>
        <taxon>Zea</taxon>
    </lineage>
</organism>
<feature type="compositionally biased region" description="Polar residues" evidence="1">
    <location>
        <begin position="299"/>
        <end position="313"/>
    </location>
</feature>
<evidence type="ECO:0000256" key="1">
    <source>
        <dbReference type="SAM" id="MobiDB-lite"/>
    </source>
</evidence>
<name>A0A804M3R9_MAIZE</name>
<reference evidence="2" key="3">
    <citation type="submission" date="2021-05" db="UniProtKB">
        <authorList>
            <consortium name="EnsemblPlants"/>
        </authorList>
    </citation>
    <scope>IDENTIFICATION</scope>
    <source>
        <strain evidence="2">cv. B73</strain>
    </source>
</reference>
<reference evidence="3" key="1">
    <citation type="submission" date="2015-12" db="EMBL/GenBank/DDBJ databases">
        <title>Update maize B73 reference genome by single molecule sequencing technologies.</title>
        <authorList>
            <consortium name="Maize Genome Sequencing Project"/>
            <person name="Ware D."/>
        </authorList>
    </citation>
    <scope>NUCLEOTIDE SEQUENCE [LARGE SCALE GENOMIC DNA]</scope>
    <source>
        <strain evidence="3">cv. B73</strain>
    </source>
</reference>
<feature type="region of interest" description="Disordered" evidence="1">
    <location>
        <begin position="249"/>
        <end position="277"/>
    </location>
</feature>
<feature type="region of interest" description="Disordered" evidence="1">
    <location>
        <begin position="293"/>
        <end position="360"/>
    </location>
</feature>
<evidence type="ECO:0000313" key="2">
    <source>
        <dbReference type="EnsemblPlants" id="Zm00001eb056970_P001"/>
    </source>
</evidence>
<feature type="compositionally biased region" description="Basic and acidic residues" evidence="1">
    <location>
        <begin position="342"/>
        <end position="360"/>
    </location>
</feature>
<feature type="region of interest" description="Disordered" evidence="1">
    <location>
        <begin position="1"/>
        <end position="24"/>
    </location>
</feature>
<feature type="region of interest" description="Disordered" evidence="1">
    <location>
        <begin position="208"/>
        <end position="231"/>
    </location>
</feature>
<protein>
    <submittedName>
        <fullName evidence="2">Uncharacterized protein</fullName>
    </submittedName>
</protein>